<protein>
    <recommendedName>
        <fullName evidence="4">Ribosome production factor 2 homolog</fullName>
    </recommendedName>
    <alternativeName>
        <fullName evidence="4">Ribosome biogenesis protein RPF2 homolog</fullName>
    </alternativeName>
</protein>
<feature type="domain" description="Brix" evidence="6">
    <location>
        <begin position="28"/>
        <end position="239"/>
    </location>
</feature>
<sequence length="318" mass="36353">MLHTPVPRSRRAKRALDKRAPLIVENVKKSLIVTGSSTSEWVRDALKDLHDLKKPNSLRYTRKNELRPFDDATQLEQMSRKNDTSLFLFGSHSKKRPNNLVIGRMFDHGVLDMIEMGIEYAIPAEFLDQVKCTVGAKPLFLFQGDAFEFRDDYRRLKNILVDFFHGEFSDGFDLKGFEHLISVTAGPIPEDSDRPGLIFFRVMAIHLKKSGTKYPRVELTEIGPALDLRIRRTKYADEKLWRKATRVPRDLQPRKVQNISRDGLGNKLGRIHLGKQNVEQIPLRQMKAVKKLRAEKAQKERAAAQGTGQAMDVEPASP</sequence>
<dbReference type="PANTHER" id="PTHR12728:SF0">
    <property type="entry name" value="RIBOSOME PRODUCTION FACTOR 2 HOMOLOG"/>
    <property type="match status" value="1"/>
</dbReference>
<evidence type="ECO:0000313" key="8">
    <source>
        <dbReference type="Proteomes" id="UP001151582"/>
    </source>
</evidence>
<evidence type="ECO:0000256" key="2">
    <source>
        <dbReference type="ARBA" id="ARBA00010782"/>
    </source>
</evidence>
<reference evidence="7" key="1">
    <citation type="submission" date="2022-07" db="EMBL/GenBank/DDBJ databases">
        <title>Phylogenomic reconstructions and comparative analyses of Kickxellomycotina fungi.</title>
        <authorList>
            <person name="Reynolds N.K."/>
            <person name="Stajich J.E."/>
            <person name="Barry K."/>
            <person name="Grigoriev I.V."/>
            <person name="Crous P."/>
            <person name="Smith M.E."/>
        </authorList>
    </citation>
    <scope>NUCLEOTIDE SEQUENCE</scope>
    <source>
        <strain evidence="7">RSA 567</strain>
    </source>
</reference>
<keyword evidence="3 4" id="KW-0539">Nucleus</keyword>
<evidence type="ECO:0000256" key="3">
    <source>
        <dbReference type="ARBA" id="ARBA00023242"/>
    </source>
</evidence>
<organism evidence="7 8">
    <name type="scientific">Dimargaris verticillata</name>
    <dbReference type="NCBI Taxonomy" id="2761393"/>
    <lineage>
        <taxon>Eukaryota</taxon>
        <taxon>Fungi</taxon>
        <taxon>Fungi incertae sedis</taxon>
        <taxon>Zoopagomycota</taxon>
        <taxon>Kickxellomycotina</taxon>
        <taxon>Dimargaritomycetes</taxon>
        <taxon>Dimargaritales</taxon>
        <taxon>Dimargaritaceae</taxon>
        <taxon>Dimargaris</taxon>
    </lineage>
</organism>
<dbReference type="AlphaFoldDB" id="A0A9W8B5X9"/>
<dbReference type="Proteomes" id="UP001151582">
    <property type="component" value="Unassembled WGS sequence"/>
</dbReference>
<gene>
    <name evidence="7" type="primary">RPF2</name>
    <name evidence="7" type="ORF">H4R34_004258</name>
</gene>
<evidence type="ECO:0000256" key="4">
    <source>
        <dbReference type="RuleBase" id="RU367086"/>
    </source>
</evidence>
<feature type="compositionally biased region" description="Basic and acidic residues" evidence="5">
    <location>
        <begin position="292"/>
        <end position="302"/>
    </location>
</feature>
<evidence type="ECO:0000313" key="7">
    <source>
        <dbReference type="EMBL" id="KAJ1975644.1"/>
    </source>
</evidence>
<dbReference type="OrthoDB" id="407658at2759"/>
<keyword evidence="8" id="KW-1185">Reference proteome</keyword>
<comment type="caution">
    <text evidence="7">The sequence shown here is derived from an EMBL/GenBank/DDBJ whole genome shotgun (WGS) entry which is preliminary data.</text>
</comment>
<evidence type="ECO:0000256" key="5">
    <source>
        <dbReference type="SAM" id="MobiDB-lite"/>
    </source>
</evidence>
<dbReference type="GO" id="GO:0005730">
    <property type="term" value="C:nucleolus"/>
    <property type="evidence" value="ECO:0007669"/>
    <property type="project" value="UniProtKB-SubCell"/>
</dbReference>
<dbReference type="EMBL" id="JANBQB010000506">
    <property type="protein sequence ID" value="KAJ1975644.1"/>
    <property type="molecule type" value="Genomic_DNA"/>
</dbReference>
<dbReference type="GO" id="GO:0000027">
    <property type="term" value="P:ribosomal large subunit assembly"/>
    <property type="evidence" value="ECO:0007669"/>
    <property type="project" value="InterPro"/>
</dbReference>
<dbReference type="SMART" id="SM00879">
    <property type="entry name" value="Brix"/>
    <property type="match status" value="1"/>
</dbReference>
<proteinExistence type="inferred from homology"/>
<evidence type="ECO:0000259" key="6">
    <source>
        <dbReference type="PROSITE" id="PS50833"/>
    </source>
</evidence>
<dbReference type="GO" id="GO:0000463">
    <property type="term" value="P:maturation of LSU-rRNA from tricistronic rRNA transcript (SSU-rRNA, 5.8S rRNA, LSU-rRNA)"/>
    <property type="evidence" value="ECO:0007669"/>
    <property type="project" value="TreeGrafter"/>
</dbReference>
<accession>A0A9W8B5X9</accession>
<name>A0A9W8B5X9_9FUNG</name>
<feature type="region of interest" description="Disordered" evidence="5">
    <location>
        <begin position="292"/>
        <end position="318"/>
    </location>
</feature>
<comment type="subcellular location">
    <subcellularLocation>
        <location evidence="1 4">Nucleus</location>
        <location evidence="1 4">Nucleolus</location>
    </subcellularLocation>
</comment>
<comment type="similarity">
    <text evidence="2 4">Belongs to the RPF2 family.</text>
</comment>
<dbReference type="InterPro" id="IPR039770">
    <property type="entry name" value="Rpf2"/>
</dbReference>
<dbReference type="Pfam" id="PF04427">
    <property type="entry name" value="Brix"/>
    <property type="match status" value="1"/>
</dbReference>
<dbReference type="GO" id="GO:0019843">
    <property type="term" value="F:rRNA binding"/>
    <property type="evidence" value="ECO:0007669"/>
    <property type="project" value="UniProtKB-UniRule"/>
</dbReference>
<evidence type="ECO:0000256" key="1">
    <source>
        <dbReference type="ARBA" id="ARBA00004604"/>
    </source>
</evidence>
<dbReference type="PANTHER" id="PTHR12728">
    <property type="entry name" value="BRIX DOMAIN CONTAINING PROTEIN"/>
    <property type="match status" value="1"/>
</dbReference>
<dbReference type="PROSITE" id="PS50833">
    <property type="entry name" value="BRIX"/>
    <property type="match status" value="1"/>
</dbReference>
<dbReference type="InterPro" id="IPR007109">
    <property type="entry name" value="Brix"/>
</dbReference>